<organism evidence="2">
    <name type="scientific">Vibrio splendidus</name>
    <dbReference type="NCBI Taxonomy" id="29497"/>
    <lineage>
        <taxon>Bacteria</taxon>
        <taxon>Pseudomonadati</taxon>
        <taxon>Pseudomonadota</taxon>
        <taxon>Gammaproteobacteria</taxon>
        <taxon>Vibrionales</taxon>
        <taxon>Vibrionaceae</taxon>
        <taxon>Vibrio</taxon>
    </lineage>
</organism>
<dbReference type="AlphaFoldDB" id="A0A0H3ZS37"/>
<dbReference type="InterPro" id="IPR016032">
    <property type="entry name" value="Sig_transdc_resp-reg_C-effctor"/>
</dbReference>
<evidence type="ECO:0000313" key="2">
    <source>
        <dbReference type="EMBL" id="AKN36421.1"/>
    </source>
</evidence>
<sequence>MDNANLTLHPQHLDQTDQQLLLAHANGMTNRQIANEIGTDMATVNQLNRQLQQKLDASSLPHAIAQAFIKGILAVKNTARTIDGEVIARTLCLCLVMITSAQSLDSNMMRTRSPQRSNRNPTTVMRVVRAGRNKEIDA</sequence>
<dbReference type="SUPFAM" id="SSF46894">
    <property type="entry name" value="C-terminal effector domain of the bipartite response regulators"/>
    <property type="match status" value="1"/>
</dbReference>
<dbReference type="GO" id="GO:0003677">
    <property type="term" value="F:DNA binding"/>
    <property type="evidence" value="ECO:0007669"/>
    <property type="project" value="InterPro"/>
</dbReference>
<evidence type="ECO:0000259" key="1">
    <source>
        <dbReference type="SMART" id="SM00421"/>
    </source>
</evidence>
<protein>
    <recommendedName>
        <fullName evidence="1">HTH luxR-type domain-containing protein</fullName>
    </recommendedName>
</protein>
<accession>A0A0H3ZS37</accession>
<proteinExistence type="predicted"/>
<dbReference type="Gene3D" id="1.10.10.10">
    <property type="entry name" value="Winged helix-like DNA-binding domain superfamily/Winged helix DNA-binding domain"/>
    <property type="match status" value="1"/>
</dbReference>
<dbReference type="InterPro" id="IPR036388">
    <property type="entry name" value="WH-like_DNA-bd_sf"/>
</dbReference>
<feature type="domain" description="HTH luxR-type" evidence="1">
    <location>
        <begin position="10"/>
        <end position="67"/>
    </location>
</feature>
<name>A0A0H3ZS37_VIBSP</name>
<dbReference type="SMART" id="SM00421">
    <property type="entry name" value="HTH_LUXR"/>
    <property type="match status" value="1"/>
</dbReference>
<reference evidence="2" key="1">
    <citation type="journal article" date="2015" name="MBio">
        <title>Eco-Evolutionary Dynamics of Episomes among Ecologically Cohesive Bacterial Populations.</title>
        <authorList>
            <person name="Xue H."/>
            <person name="Cordero O.X."/>
            <person name="Camas F.M."/>
            <person name="Trimble W."/>
            <person name="Meyer F."/>
            <person name="Guglielmini J."/>
            <person name="Rocha E.P."/>
            <person name="Polz M.F."/>
        </authorList>
    </citation>
    <scope>NUCLEOTIDE SEQUENCE</scope>
    <source>
        <strain evidence="2">FF_308</strain>
    </source>
</reference>
<dbReference type="RefSeq" id="WP_371729028.1">
    <property type="nucleotide sequence ID" value="NZ_JBGONR010000050.1"/>
</dbReference>
<dbReference type="InterPro" id="IPR000792">
    <property type="entry name" value="Tscrpt_reg_LuxR_C"/>
</dbReference>
<dbReference type="Pfam" id="PF00196">
    <property type="entry name" value="GerE"/>
    <property type="match status" value="1"/>
</dbReference>
<dbReference type="EMBL" id="KP795491">
    <property type="protein sequence ID" value="AKN36421.1"/>
    <property type="molecule type" value="Genomic_DNA"/>
</dbReference>
<dbReference type="GO" id="GO:0006355">
    <property type="term" value="P:regulation of DNA-templated transcription"/>
    <property type="evidence" value="ECO:0007669"/>
    <property type="project" value="InterPro"/>
</dbReference>